<feature type="binding site" evidence="8">
    <location>
        <begin position="13"/>
        <end position="15"/>
    </location>
    <ligand>
        <name>shikimate</name>
        <dbReference type="ChEBI" id="CHEBI:36208"/>
    </ligand>
</feature>
<evidence type="ECO:0000256" key="5">
    <source>
        <dbReference type="ARBA" id="ARBA00023002"/>
    </source>
</evidence>
<dbReference type="GO" id="GO:0005829">
    <property type="term" value="C:cytosol"/>
    <property type="evidence" value="ECO:0007669"/>
    <property type="project" value="TreeGrafter"/>
</dbReference>
<keyword evidence="3 8" id="KW-0028">Amino-acid biosynthesis</keyword>
<comment type="caution">
    <text evidence="12">The sequence shown here is derived from an EMBL/GenBank/DDBJ whole genome shotgun (WGS) entry which is preliminary data.</text>
</comment>
<dbReference type="InterPro" id="IPR006151">
    <property type="entry name" value="Shikm_DH/Glu-tRNA_Rdtase"/>
</dbReference>
<evidence type="ECO:0000313" key="13">
    <source>
        <dbReference type="Proteomes" id="UP000604481"/>
    </source>
</evidence>
<feature type="binding site" evidence="8">
    <location>
        <begin position="149"/>
        <end position="154"/>
    </location>
    <ligand>
        <name>NADP(+)</name>
        <dbReference type="ChEBI" id="CHEBI:58349"/>
    </ligand>
</feature>
<feature type="binding site" evidence="8">
    <location>
        <position position="86"/>
    </location>
    <ligand>
        <name>shikimate</name>
        <dbReference type="ChEBI" id="CHEBI:36208"/>
    </ligand>
</feature>
<evidence type="ECO:0000256" key="1">
    <source>
        <dbReference type="ARBA" id="ARBA00004871"/>
    </source>
</evidence>
<feature type="binding site" evidence="8">
    <location>
        <position position="221"/>
    </location>
    <ligand>
        <name>NADP(+)</name>
        <dbReference type="ChEBI" id="CHEBI:58349"/>
    </ligand>
</feature>
<dbReference type="Pfam" id="PF01488">
    <property type="entry name" value="Shikimate_DH"/>
    <property type="match status" value="1"/>
</dbReference>
<dbReference type="InterPro" id="IPR013708">
    <property type="entry name" value="Shikimate_DH-bd_N"/>
</dbReference>
<evidence type="ECO:0000256" key="8">
    <source>
        <dbReference type="HAMAP-Rule" id="MF_00222"/>
    </source>
</evidence>
<feature type="active site" description="Proton acceptor" evidence="8">
    <location>
        <position position="65"/>
    </location>
</feature>
<dbReference type="PANTHER" id="PTHR21089">
    <property type="entry name" value="SHIKIMATE DEHYDROGENASE"/>
    <property type="match status" value="1"/>
</dbReference>
<feature type="binding site" evidence="8">
    <location>
        <position position="77"/>
    </location>
    <ligand>
        <name>NADP(+)</name>
        <dbReference type="ChEBI" id="CHEBI:58349"/>
    </ligand>
</feature>
<dbReference type="UniPathway" id="UPA00053">
    <property type="reaction ID" value="UER00087"/>
</dbReference>
<feature type="binding site" evidence="8">
    <location>
        <position position="223"/>
    </location>
    <ligand>
        <name>shikimate</name>
        <dbReference type="ChEBI" id="CHEBI:36208"/>
    </ligand>
</feature>
<dbReference type="RefSeq" id="WP_194115503.1">
    <property type="nucleotide sequence ID" value="NZ_JADFUA010000003.1"/>
</dbReference>
<name>A0A8J7FGY9_9NEIS</name>
<dbReference type="PANTHER" id="PTHR21089:SF1">
    <property type="entry name" value="BIFUNCTIONAL 3-DEHYDROQUINATE DEHYDRATASE_SHIKIMATE DEHYDROGENASE, CHLOROPLASTIC"/>
    <property type="match status" value="1"/>
</dbReference>
<keyword evidence="6 8" id="KW-0057">Aromatic amino acid biosynthesis</keyword>
<comment type="similarity">
    <text evidence="8">Belongs to the shikimate dehydrogenase family.</text>
</comment>
<accession>A0A8J7FGY9</accession>
<protein>
    <recommendedName>
        <fullName evidence="2 8">Shikimate dehydrogenase (NADP(+))</fullName>
        <shortName evidence="8">SDH</shortName>
        <ecNumber evidence="2 8">1.1.1.25</ecNumber>
    </recommendedName>
</protein>
<proteinExistence type="inferred from homology"/>
<comment type="catalytic activity">
    <reaction evidence="7 8">
        <text>shikimate + NADP(+) = 3-dehydroshikimate + NADPH + H(+)</text>
        <dbReference type="Rhea" id="RHEA:17737"/>
        <dbReference type="ChEBI" id="CHEBI:15378"/>
        <dbReference type="ChEBI" id="CHEBI:16630"/>
        <dbReference type="ChEBI" id="CHEBI:36208"/>
        <dbReference type="ChEBI" id="CHEBI:57783"/>
        <dbReference type="ChEBI" id="CHEBI:58349"/>
        <dbReference type="EC" id="1.1.1.25"/>
    </reaction>
</comment>
<dbReference type="InterPro" id="IPR022893">
    <property type="entry name" value="Shikimate_DH_fam"/>
</dbReference>
<dbReference type="GO" id="GO:0009423">
    <property type="term" value="P:chorismate biosynthetic process"/>
    <property type="evidence" value="ECO:0007669"/>
    <property type="project" value="UniProtKB-UniRule"/>
</dbReference>
<evidence type="ECO:0000256" key="2">
    <source>
        <dbReference type="ARBA" id="ARBA00012962"/>
    </source>
</evidence>
<dbReference type="GO" id="GO:0050661">
    <property type="term" value="F:NADP binding"/>
    <property type="evidence" value="ECO:0007669"/>
    <property type="project" value="InterPro"/>
</dbReference>
<reference evidence="12 13" key="1">
    <citation type="submission" date="2020-10" db="EMBL/GenBank/DDBJ databases">
        <title>The genome sequence of Chitinilyticum litopenaei 4Y14.</title>
        <authorList>
            <person name="Liu Y."/>
        </authorList>
    </citation>
    <scope>NUCLEOTIDE SEQUENCE [LARGE SCALE GENOMIC DNA]</scope>
    <source>
        <strain evidence="12 13">4Y14</strain>
    </source>
</reference>
<dbReference type="SUPFAM" id="SSF51735">
    <property type="entry name" value="NAD(P)-binding Rossmann-fold domains"/>
    <property type="match status" value="1"/>
</dbReference>
<feature type="binding site" evidence="8">
    <location>
        <position position="102"/>
    </location>
    <ligand>
        <name>shikimate</name>
        <dbReference type="ChEBI" id="CHEBI:36208"/>
    </ligand>
</feature>
<sequence length="278" mass="29339">MRYAVFGNPIAHSKSPQIHQAFAAQFGLADFSYEKLLAPLDGFAGCVREFFAAGGGGANVTVPFKEEAFRLAHKLSDRARVAQAVNTLKCLDDGQILGDNTDGAGLVADILRHTRINGRRVLLLGAGGAARGVLEPLKRQHPAQIVIANRTQAKAEELSRIVQAVKCESGDSRSFTVGHYGFDSIQGEFDLVINATSASLAGEGLPIGPSVFAAGALAYDMMYGKDETPFLRQAAAAGVTQRVDGLGMLVGQAAEAFALWTGHHPDVAPVLAQLRASL</sequence>
<feature type="binding site" evidence="8">
    <location>
        <begin position="125"/>
        <end position="129"/>
    </location>
    <ligand>
        <name>NADP(+)</name>
        <dbReference type="ChEBI" id="CHEBI:58349"/>
    </ligand>
</feature>
<dbReference type="Proteomes" id="UP000604481">
    <property type="component" value="Unassembled WGS sequence"/>
</dbReference>
<keyword evidence="5 8" id="KW-0560">Oxidoreductase</keyword>
<feature type="domain" description="SDH C-terminal" evidence="11">
    <location>
        <begin position="245"/>
        <end position="275"/>
    </location>
</feature>
<dbReference type="HAMAP" id="MF_00222">
    <property type="entry name" value="Shikimate_DH_AroE"/>
    <property type="match status" value="1"/>
</dbReference>
<evidence type="ECO:0000259" key="11">
    <source>
        <dbReference type="Pfam" id="PF18317"/>
    </source>
</evidence>
<dbReference type="GO" id="GO:0019632">
    <property type="term" value="P:shikimate metabolic process"/>
    <property type="evidence" value="ECO:0007669"/>
    <property type="project" value="InterPro"/>
</dbReference>
<evidence type="ECO:0000256" key="6">
    <source>
        <dbReference type="ARBA" id="ARBA00023141"/>
    </source>
</evidence>
<evidence type="ECO:0000256" key="3">
    <source>
        <dbReference type="ARBA" id="ARBA00022605"/>
    </source>
</evidence>
<keyword evidence="4 8" id="KW-0521">NADP</keyword>
<dbReference type="InterPro" id="IPR046346">
    <property type="entry name" value="Aminoacid_DH-like_N_sf"/>
</dbReference>
<dbReference type="CDD" id="cd01065">
    <property type="entry name" value="NAD_bind_Shikimate_DH"/>
    <property type="match status" value="1"/>
</dbReference>
<feature type="binding site" evidence="8">
    <location>
        <position position="245"/>
    </location>
    <ligand>
        <name>NADP(+)</name>
        <dbReference type="ChEBI" id="CHEBI:58349"/>
    </ligand>
</feature>
<evidence type="ECO:0000259" key="10">
    <source>
        <dbReference type="Pfam" id="PF08501"/>
    </source>
</evidence>
<dbReference type="EMBL" id="JADFUA010000003">
    <property type="protein sequence ID" value="MBE9608980.1"/>
    <property type="molecule type" value="Genomic_DNA"/>
</dbReference>
<dbReference type="Gene3D" id="3.40.50.720">
    <property type="entry name" value="NAD(P)-binding Rossmann-like Domain"/>
    <property type="match status" value="1"/>
</dbReference>
<dbReference type="NCBIfam" id="NF001310">
    <property type="entry name" value="PRK00258.1-2"/>
    <property type="match status" value="1"/>
</dbReference>
<feature type="domain" description="Quinate/shikimate 5-dehydrogenase/glutamyl-tRNA reductase" evidence="9">
    <location>
        <begin position="115"/>
        <end position="169"/>
    </location>
</feature>
<dbReference type="GO" id="GO:0009073">
    <property type="term" value="P:aromatic amino acid family biosynthetic process"/>
    <property type="evidence" value="ECO:0007669"/>
    <property type="project" value="UniProtKB-KW"/>
</dbReference>
<evidence type="ECO:0000259" key="9">
    <source>
        <dbReference type="Pfam" id="PF01488"/>
    </source>
</evidence>
<comment type="function">
    <text evidence="8">Involved in the biosynthesis of the chorismate, which leads to the biosynthesis of aromatic amino acids. Catalyzes the reversible NADPH linked reduction of 3-dehydroshikimate (DHSA) to yield shikimate (SA).</text>
</comment>
<keyword evidence="13" id="KW-1185">Reference proteome</keyword>
<dbReference type="SUPFAM" id="SSF53223">
    <property type="entry name" value="Aminoacid dehydrogenase-like, N-terminal domain"/>
    <property type="match status" value="1"/>
</dbReference>
<gene>
    <name evidence="8 12" type="primary">aroE</name>
    <name evidence="12" type="ORF">INR99_06445</name>
</gene>
<dbReference type="FunFam" id="3.40.50.10860:FF:000006">
    <property type="entry name" value="Shikimate dehydrogenase (NADP(+))"/>
    <property type="match status" value="1"/>
</dbReference>
<evidence type="ECO:0000313" key="12">
    <source>
        <dbReference type="EMBL" id="MBE9608980.1"/>
    </source>
</evidence>
<dbReference type="Pfam" id="PF08501">
    <property type="entry name" value="Shikimate_dh_N"/>
    <property type="match status" value="1"/>
</dbReference>
<dbReference type="InterPro" id="IPR036291">
    <property type="entry name" value="NAD(P)-bd_dom_sf"/>
</dbReference>
<comment type="pathway">
    <text evidence="1 8">Metabolic intermediate biosynthesis; chorismate biosynthesis; chorismate from D-erythrose 4-phosphate and phosphoenolpyruvate: step 4/7.</text>
</comment>
<dbReference type="EC" id="1.1.1.25" evidence="2 8"/>
<dbReference type="GO" id="GO:0004764">
    <property type="term" value="F:shikimate 3-dehydrogenase (NADP+) activity"/>
    <property type="evidence" value="ECO:0007669"/>
    <property type="project" value="UniProtKB-UniRule"/>
</dbReference>
<feature type="binding site" evidence="8">
    <location>
        <position position="61"/>
    </location>
    <ligand>
        <name>shikimate</name>
        <dbReference type="ChEBI" id="CHEBI:36208"/>
    </ligand>
</feature>
<dbReference type="AlphaFoldDB" id="A0A8J7FGY9"/>
<evidence type="ECO:0000256" key="7">
    <source>
        <dbReference type="ARBA" id="ARBA00049442"/>
    </source>
</evidence>
<dbReference type="InterPro" id="IPR041121">
    <property type="entry name" value="SDH_C"/>
</dbReference>
<feature type="domain" description="Shikimate dehydrogenase substrate binding N-terminal" evidence="10">
    <location>
        <begin position="5"/>
        <end position="88"/>
    </location>
</feature>
<organism evidence="12 13">
    <name type="scientific">Chitinilyticum piscinae</name>
    <dbReference type="NCBI Taxonomy" id="2866724"/>
    <lineage>
        <taxon>Bacteria</taxon>
        <taxon>Pseudomonadati</taxon>
        <taxon>Pseudomonadota</taxon>
        <taxon>Betaproteobacteria</taxon>
        <taxon>Neisseriales</taxon>
        <taxon>Chitinibacteraceae</taxon>
        <taxon>Chitinilyticum</taxon>
    </lineage>
</organism>
<dbReference type="InterPro" id="IPR011342">
    <property type="entry name" value="Shikimate_DH"/>
</dbReference>
<evidence type="ECO:0000256" key="4">
    <source>
        <dbReference type="ARBA" id="ARBA00022857"/>
    </source>
</evidence>
<dbReference type="GO" id="GO:0008652">
    <property type="term" value="P:amino acid biosynthetic process"/>
    <property type="evidence" value="ECO:0007669"/>
    <property type="project" value="UniProtKB-KW"/>
</dbReference>
<feature type="binding site" evidence="8">
    <location>
        <position position="252"/>
    </location>
    <ligand>
        <name>shikimate</name>
        <dbReference type="ChEBI" id="CHEBI:36208"/>
    </ligand>
</feature>
<dbReference type="NCBIfam" id="TIGR00507">
    <property type="entry name" value="aroE"/>
    <property type="match status" value="1"/>
</dbReference>
<dbReference type="Gene3D" id="3.40.50.10860">
    <property type="entry name" value="Leucine Dehydrogenase, chain A, domain 1"/>
    <property type="match status" value="1"/>
</dbReference>
<comment type="subunit">
    <text evidence="8">Homodimer.</text>
</comment>
<dbReference type="Pfam" id="PF18317">
    <property type="entry name" value="SDH_C"/>
    <property type="match status" value="1"/>
</dbReference>